<dbReference type="AlphaFoldDB" id="A0A9N9G534"/>
<accession>A0A9N9G534</accession>
<evidence type="ECO:0000313" key="1">
    <source>
        <dbReference type="EMBL" id="CAG8580981.1"/>
    </source>
</evidence>
<gene>
    <name evidence="1" type="ORF">PBRASI_LOCUS6618</name>
</gene>
<comment type="caution">
    <text evidence="1">The sequence shown here is derived from an EMBL/GenBank/DDBJ whole genome shotgun (WGS) entry which is preliminary data.</text>
</comment>
<feature type="non-terminal residue" evidence="1">
    <location>
        <position position="43"/>
    </location>
</feature>
<evidence type="ECO:0000313" key="2">
    <source>
        <dbReference type="Proteomes" id="UP000789739"/>
    </source>
</evidence>
<name>A0A9N9G534_9GLOM</name>
<reference evidence="1" key="1">
    <citation type="submission" date="2021-06" db="EMBL/GenBank/DDBJ databases">
        <authorList>
            <person name="Kallberg Y."/>
            <person name="Tangrot J."/>
            <person name="Rosling A."/>
        </authorList>
    </citation>
    <scope>NUCLEOTIDE SEQUENCE</scope>
    <source>
        <strain evidence="1">BR232B</strain>
    </source>
</reference>
<organism evidence="1 2">
    <name type="scientific">Paraglomus brasilianum</name>
    <dbReference type="NCBI Taxonomy" id="144538"/>
    <lineage>
        <taxon>Eukaryota</taxon>
        <taxon>Fungi</taxon>
        <taxon>Fungi incertae sedis</taxon>
        <taxon>Mucoromycota</taxon>
        <taxon>Glomeromycotina</taxon>
        <taxon>Glomeromycetes</taxon>
        <taxon>Paraglomerales</taxon>
        <taxon>Paraglomeraceae</taxon>
        <taxon>Paraglomus</taxon>
    </lineage>
</organism>
<keyword evidence="2" id="KW-1185">Reference proteome</keyword>
<dbReference type="Proteomes" id="UP000789739">
    <property type="component" value="Unassembled WGS sequence"/>
</dbReference>
<sequence>MAAETQPVLYSPFVVDELVDCVAGAEAQHFKLEIKLFWTQDAL</sequence>
<protein>
    <submittedName>
        <fullName evidence="1">11118_t:CDS:1</fullName>
    </submittedName>
</protein>
<proteinExistence type="predicted"/>
<dbReference type="EMBL" id="CAJVPI010000898">
    <property type="protein sequence ID" value="CAG8580981.1"/>
    <property type="molecule type" value="Genomic_DNA"/>
</dbReference>